<gene>
    <name evidence="1" type="ORF">GOC77_11750</name>
</gene>
<protein>
    <submittedName>
        <fullName evidence="1">Uncharacterized protein</fullName>
    </submittedName>
</protein>
<sequence>MTVGIAAIADNGPDGPCVVVSADKMLTTKQQSRIEHEHPETKLCQIAEPLDDVEVLSVFAGGVSLAENLQDSIQAQIRELSQQTQAPGQQSINWDVQTVAEVSANAYRGLVRSKVENLVLSKYGLEIDDLSAQHQFKDAFFNDVWAKIEQVEREITENLVMLMGGVDNSGAYIYQIGSNDVTGHNDIGYATIGSGTQPAQSEFIKSGYGRSQDLNIALETVTAANHRAKQASGVGGEVDIGLVKRGVTEFADDDTVKGLMSRQEEIESEQKRVKDDILDSQNVQWSAQQ</sequence>
<proteinExistence type="predicted"/>
<dbReference type="Gene3D" id="3.60.20.10">
    <property type="entry name" value="Glutamine Phosphoribosylpyrophosphate, subunit 1, domain 1"/>
    <property type="match status" value="1"/>
</dbReference>
<evidence type="ECO:0000313" key="2">
    <source>
        <dbReference type="Proteomes" id="UP000641625"/>
    </source>
</evidence>
<dbReference type="EMBL" id="WOWA01000004">
    <property type="protein sequence ID" value="NLV13945.1"/>
    <property type="molecule type" value="Genomic_DNA"/>
</dbReference>
<reference evidence="1" key="1">
    <citation type="submission" date="2019-12" db="EMBL/GenBank/DDBJ databases">
        <title>Whole genome sequencing of Haloarcula argentinensis strain pws5.</title>
        <authorList>
            <person name="Verma D.K."/>
            <person name="Gopal K."/>
            <person name="Prasad E.S."/>
        </authorList>
    </citation>
    <scope>NUCLEOTIDE SEQUENCE</scope>
    <source>
        <strain evidence="1">Pws5</strain>
    </source>
</reference>
<dbReference type="RefSeq" id="WP_170097380.1">
    <property type="nucleotide sequence ID" value="NZ_WOWA01000004.1"/>
</dbReference>
<organism evidence="1 2">
    <name type="scientific">Haloarcula argentinensis</name>
    <dbReference type="NCBI Taxonomy" id="43776"/>
    <lineage>
        <taxon>Archaea</taxon>
        <taxon>Methanobacteriati</taxon>
        <taxon>Methanobacteriota</taxon>
        <taxon>Stenosarchaea group</taxon>
        <taxon>Halobacteria</taxon>
        <taxon>Halobacteriales</taxon>
        <taxon>Haloarculaceae</taxon>
        <taxon>Haloarcula</taxon>
    </lineage>
</organism>
<name>A0A847UJE8_HALAR</name>
<dbReference type="InterPro" id="IPR029055">
    <property type="entry name" value="Ntn_hydrolases_N"/>
</dbReference>
<accession>A0A847UJE8</accession>
<comment type="caution">
    <text evidence="1">The sequence shown here is derived from an EMBL/GenBank/DDBJ whole genome shotgun (WGS) entry which is preliminary data.</text>
</comment>
<evidence type="ECO:0000313" key="1">
    <source>
        <dbReference type="EMBL" id="NLV13945.1"/>
    </source>
</evidence>
<dbReference type="AlphaFoldDB" id="A0A847UJE8"/>
<dbReference type="Proteomes" id="UP000641625">
    <property type="component" value="Unassembled WGS sequence"/>
</dbReference>